<dbReference type="GO" id="GO:0004767">
    <property type="term" value="F:sphingomyelin phosphodiesterase activity"/>
    <property type="evidence" value="ECO:0007669"/>
    <property type="project" value="InterPro"/>
</dbReference>
<protein>
    <submittedName>
        <fullName evidence="2">Metal-dependent hydrolase, endonuclease/exonuclease/phosphatase family</fullName>
    </submittedName>
</protein>
<dbReference type="GO" id="GO:0046856">
    <property type="term" value="P:phosphatidylinositol dephosphorylation"/>
    <property type="evidence" value="ECO:0007669"/>
    <property type="project" value="InterPro"/>
</dbReference>
<feature type="domain" description="Inositol polyphosphate-related phosphatase" evidence="1">
    <location>
        <begin position="95"/>
        <end position="267"/>
    </location>
</feature>
<dbReference type="Proteomes" id="UP000198916">
    <property type="component" value="Unassembled WGS sequence"/>
</dbReference>
<dbReference type="SUPFAM" id="SSF56219">
    <property type="entry name" value="DNase I-like"/>
    <property type="match status" value="1"/>
</dbReference>
<dbReference type="Pfam" id="PF22669">
    <property type="entry name" value="Exo_endo_phos2"/>
    <property type="match status" value="1"/>
</dbReference>
<sequence length="327" mass="36852">MIVINPIIKNRQWPIRALLFVGLTAAIAYTFANRTMWPNIAASASEDITTGIVLADNSRGSLSLMTYNIAGLPEFISSASTPRAESIAQIGRTIASYDIVHVQEDFNYNPQLYAGVSNHSFRTKHNGVVPFGDGLNILSKYPIIENRRISWRNCSGTDCLTPKGFMFTRVQLAKHVFVDFYNLHATAEKNPRAAYARQKNLQQLSQFIQEQSKGNALVVMGDFNAHYTYMDDDMQRFIQETSLADAWIELIKNGIMPQKTLQHQSLPNLSIDEQTESLDKILYRGNQRISLMPTAYHVETGKFVDPEGNELSDHLPISVVFNWRFGG</sequence>
<organism evidence="2 3">
    <name type="scientific">Parapedobacter koreensis</name>
    <dbReference type="NCBI Taxonomy" id="332977"/>
    <lineage>
        <taxon>Bacteria</taxon>
        <taxon>Pseudomonadati</taxon>
        <taxon>Bacteroidota</taxon>
        <taxon>Sphingobacteriia</taxon>
        <taxon>Sphingobacteriales</taxon>
        <taxon>Sphingobacteriaceae</taxon>
        <taxon>Parapedobacter</taxon>
    </lineage>
</organism>
<dbReference type="RefSeq" id="WP_090604687.1">
    <property type="nucleotide sequence ID" value="NZ_FNZR01000003.1"/>
</dbReference>
<keyword evidence="2" id="KW-0255">Endonuclease</keyword>
<keyword evidence="2" id="KW-0269">Exonuclease</keyword>
<dbReference type="GO" id="GO:0005737">
    <property type="term" value="C:cytoplasm"/>
    <property type="evidence" value="ECO:0007669"/>
    <property type="project" value="TreeGrafter"/>
</dbReference>
<dbReference type="AlphaFoldDB" id="A0A1H7LP45"/>
<dbReference type="GO" id="GO:0004527">
    <property type="term" value="F:exonuclease activity"/>
    <property type="evidence" value="ECO:0007669"/>
    <property type="project" value="UniProtKB-KW"/>
</dbReference>
<dbReference type="Gene3D" id="3.60.10.10">
    <property type="entry name" value="Endonuclease/exonuclease/phosphatase"/>
    <property type="match status" value="1"/>
</dbReference>
<dbReference type="EMBL" id="FNZR01000003">
    <property type="protein sequence ID" value="SEL00734.1"/>
    <property type="molecule type" value="Genomic_DNA"/>
</dbReference>
<proteinExistence type="predicted"/>
<keyword evidence="3" id="KW-1185">Reference proteome</keyword>
<keyword evidence="2" id="KW-0378">Hydrolase</keyword>
<dbReference type="PANTHER" id="PTHR16320">
    <property type="entry name" value="SPHINGOMYELINASE FAMILY MEMBER"/>
    <property type="match status" value="1"/>
</dbReference>
<dbReference type="InterPro" id="IPR000300">
    <property type="entry name" value="IPPc"/>
</dbReference>
<accession>A0A1H7LP45</accession>
<reference evidence="3" key="1">
    <citation type="submission" date="2016-10" db="EMBL/GenBank/DDBJ databases">
        <authorList>
            <person name="Varghese N."/>
            <person name="Submissions S."/>
        </authorList>
    </citation>
    <scope>NUCLEOTIDE SEQUENCE [LARGE SCALE GENOMIC DNA]</scope>
    <source>
        <strain evidence="3">Jip14</strain>
    </source>
</reference>
<evidence type="ECO:0000313" key="2">
    <source>
        <dbReference type="EMBL" id="SEL00734.1"/>
    </source>
</evidence>
<evidence type="ECO:0000259" key="1">
    <source>
        <dbReference type="Pfam" id="PF22669"/>
    </source>
</evidence>
<name>A0A1H7LP45_9SPHI</name>
<gene>
    <name evidence="2" type="ORF">SAMN05421740_103224</name>
</gene>
<dbReference type="OrthoDB" id="7316663at2"/>
<dbReference type="InterPro" id="IPR036691">
    <property type="entry name" value="Endo/exonu/phosph_ase_sf"/>
</dbReference>
<dbReference type="GO" id="GO:0016791">
    <property type="term" value="F:phosphatase activity"/>
    <property type="evidence" value="ECO:0007669"/>
    <property type="project" value="InterPro"/>
</dbReference>
<evidence type="ECO:0000313" key="3">
    <source>
        <dbReference type="Proteomes" id="UP000198916"/>
    </source>
</evidence>
<dbReference type="InterPro" id="IPR038772">
    <property type="entry name" value="Sph/SMPD2-like"/>
</dbReference>
<dbReference type="PANTHER" id="PTHR16320:SF1">
    <property type="entry name" value="SPHINGOMYELINASE DDB_G0288017"/>
    <property type="match status" value="1"/>
</dbReference>
<keyword evidence="2" id="KW-0540">Nuclease</keyword>
<dbReference type="GO" id="GO:0004519">
    <property type="term" value="F:endonuclease activity"/>
    <property type="evidence" value="ECO:0007669"/>
    <property type="project" value="UniProtKB-KW"/>
</dbReference>
<dbReference type="STRING" id="332977.SAMN05421740_103224"/>